<dbReference type="STRING" id="651561.BBI00_16175"/>
<keyword evidence="1" id="KW-0472">Membrane</keyword>
<evidence type="ECO:0000313" key="2">
    <source>
        <dbReference type="EMBL" id="OCA71266.1"/>
    </source>
</evidence>
<proteinExistence type="predicted"/>
<comment type="caution">
    <text evidence="2">The sequence shown here is derived from an EMBL/GenBank/DDBJ whole genome shotgun (WGS) entry which is preliminary data.</text>
</comment>
<feature type="transmembrane region" description="Helical" evidence="1">
    <location>
        <begin position="89"/>
        <end position="106"/>
    </location>
</feature>
<accession>A0A1B8ZI97</accession>
<dbReference type="AlphaFoldDB" id="A0A1B8ZI97"/>
<protein>
    <recommendedName>
        <fullName evidence="4">DUF4345 domain-containing protein</fullName>
    </recommendedName>
</protein>
<keyword evidence="1" id="KW-0812">Transmembrane</keyword>
<organism evidence="2 3">
    <name type="scientific">Chryseobacterium arthrosphaerae</name>
    <dbReference type="NCBI Taxonomy" id="651561"/>
    <lineage>
        <taxon>Bacteria</taxon>
        <taxon>Pseudomonadati</taxon>
        <taxon>Bacteroidota</taxon>
        <taxon>Flavobacteriia</taxon>
        <taxon>Flavobacteriales</taxon>
        <taxon>Weeksellaceae</taxon>
        <taxon>Chryseobacterium group</taxon>
        <taxon>Chryseobacterium</taxon>
    </lineage>
</organism>
<keyword evidence="1" id="KW-1133">Transmembrane helix</keyword>
<dbReference type="RefSeq" id="WP_065399922.1">
    <property type="nucleotide sequence ID" value="NZ_MAYG01000012.1"/>
</dbReference>
<dbReference type="Proteomes" id="UP000093432">
    <property type="component" value="Unassembled WGS sequence"/>
</dbReference>
<evidence type="ECO:0008006" key="4">
    <source>
        <dbReference type="Google" id="ProtNLM"/>
    </source>
</evidence>
<evidence type="ECO:0000313" key="3">
    <source>
        <dbReference type="Proteomes" id="UP000093432"/>
    </source>
</evidence>
<feature type="transmembrane region" description="Helical" evidence="1">
    <location>
        <begin position="36"/>
        <end position="53"/>
    </location>
</feature>
<sequence>MKKLIIHSIPVAISFIWLAIKCHTLNPFTIKGPEFLKFYLILIPGFYFSVFIVKSLKESISKTTFYFTLFIFLLGVVKLIRGILLEKPVGFLVMILIGECVVMLLFKLSDIKNRIKD</sequence>
<feature type="transmembrane region" description="Helical" evidence="1">
    <location>
        <begin position="65"/>
        <end position="83"/>
    </location>
</feature>
<dbReference type="EMBL" id="MAYG01000012">
    <property type="protein sequence ID" value="OCA71266.1"/>
    <property type="molecule type" value="Genomic_DNA"/>
</dbReference>
<reference evidence="3" key="1">
    <citation type="submission" date="2016-07" db="EMBL/GenBank/DDBJ databases">
        <authorList>
            <person name="Florea S."/>
            <person name="Webb J.S."/>
            <person name="Jaromczyk J."/>
            <person name="Schardl C.L."/>
        </authorList>
    </citation>
    <scope>NUCLEOTIDE SEQUENCE [LARGE SCALE GENOMIC DNA]</scope>
    <source>
        <strain evidence="3">CC-VM-7</strain>
    </source>
</reference>
<gene>
    <name evidence="2" type="ORF">BBI00_16175</name>
</gene>
<evidence type="ECO:0000256" key="1">
    <source>
        <dbReference type="SAM" id="Phobius"/>
    </source>
</evidence>
<dbReference type="OrthoDB" id="1273304at2"/>
<name>A0A1B8ZI97_9FLAO</name>